<protein>
    <submittedName>
        <fullName evidence="3">PRD domain protein</fullName>
    </submittedName>
</protein>
<evidence type="ECO:0000313" key="4">
    <source>
        <dbReference type="Proteomes" id="UP000004090"/>
    </source>
</evidence>
<dbReference type="SUPFAM" id="SSF63520">
    <property type="entry name" value="PTS-regulatory domain, PRD"/>
    <property type="match status" value="2"/>
</dbReference>
<dbReference type="InterPro" id="IPR011608">
    <property type="entry name" value="PRD"/>
</dbReference>
<comment type="caution">
    <text evidence="3">The sequence shown here is derived from an EMBL/GenBank/DDBJ whole genome shotgun (WGS) entry which is preliminary data.</text>
</comment>
<dbReference type="InterPro" id="IPR036634">
    <property type="entry name" value="PRD_sf"/>
</dbReference>
<reference evidence="3 4" key="2">
    <citation type="submission" date="2007-09" db="EMBL/GenBank/DDBJ databases">
        <authorList>
            <person name="Fulton L."/>
            <person name="Clifton S."/>
            <person name="Fulton B."/>
            <person name="Xu J."/>
            <person name="Minx P."/>
            <person name="Pepin K.H."/>
            <person name="Johnson M."/>
            <person name="Thiruvilangam P."/>
            <person name="Bhonagiri V."/>
            <person name="Nash W.E."/>
            <person name="Mardis E.R."/>
            <person name="Wilson R.K."/>
        </authorList>
    </citation>
    <scope>NUCLEOTIDE SEQUENCE [LARGE SCALE GENOMIC DNA]</scope>
    <source>
        <strain evidence="3 4">DSM 3991</strain>
    </source>
</reference>
<organism evidence="3 4">
    <name type="scientific">Amedibacillus dolichus DSM 3991</name>
    <dbReference type="NCBI Taxonomy" id="428127"/>
    <lineage>
        <taxon>Bacteria</taxon>
        <taxon>Bacillati</taxon>
        <taxon>Bacillota</taxon>
        <taxon>Erysipelotrichia</taxon>
        <taxon>Erysipelotrichales</taxon>
        <taxon>Erysipelotrichaceae</taxon>
        <taxon>Amedibacillus</taxon>
    </lineage>
</organism>
<dbReference type="HOGENOM" id="CLU_078802_2_0_9"/>
<proteinExistence type="predicted"/>
<dbReference type="Pfam" id="PF00874">
    <property type="entry name" value="PRD"/>
    <property type="match status" value="1"/>
</dbReference>
<dbReference type="PANTHER" id="PTHR30185">
    <property type="entry name" value="CRYPTIC BETA-GLUCOSIDE BGL OPERON ANTITERMINATOR"/>
    <property type="match status" value="1"/>
</dbReference>
<feature type="domain" description="PRD" evidence="2">
    <location>
        <begin position="46"/>
        <end position="158"/>
    </location>
</feature>
<keyword evidence="1" id="KW-0677">Repeat</keyword>
<dbReference type="eggNOG" id="COG3711">
    <property type="taxonomic scope" value="Bacteria"/>
</dbReference>
<evidence type="ECO:0000256" key="1">
    <source>
        <dbReference type="ARBA" id="ARBA00022737"/>
    </source>
</evidence>
<dbReference type="PANTHER" id="PTHR30185:SF15">
    <property type="entry name" value="CRYPTIC BETA-GLUCOSIDE BGL OPERON ANTITERMINATOR"/>
    <property type="match status" value="1"/>
</dbReference>
<dbReference type="InterPro" id="IPR050661">
    <property type="entry name" value="BglG_antiterminators"/>
</dbReference>
<dbReference type="Gene3D" id="1.10.1790.10">
    <property type="entry name" value="PRD domain"/>
    <property type="match status" value="1"/>
</dbReference>
<dbReference type="AlphaFoldDB" id="A8R873"/>
<dbReference type="GO" id="GO:0006355">
    <property type="term" value="P:regulation of DNA-templated transcription"/>
    <property type="evidence" value="ECO:0007669"/>
    <property type="project" value="InterPro"/>
</dbReference>
<evidence type="ECO:0000259" key="2">
    <source>
        <dbReference type="PROSITE" id="PS51372"/>
    </source>
</evidence>
<name>A8R873_9FIRM</name>
<dbReference type="Proteomes" id="UP000004090">
    <property type="component" value="Unassembled WGS sequence"/>
</dbReference>
<reference evidence="3 4" key="1">
    <citation type="submission" date="2007-09" db="EMBL/GenBank/DDBJ databases">
        <title>Draft genome sequence of Eubacterium dolichum (DSM 3991).</title>
        <authorList>
            <person name="Sudarsanam P."/>
            <person name="Ley R."/>
            <person name="Guruge J."/>
            <person name="Turnbaugh P.J."/>
            <person name="Mahowald M."/>
            <person name="Liep D."/>
            <person name="Gordon J."/>
        </authorList>
    </citation>
    <scope>NUCLEOTIDE SEQUENCE [LARGE SCALE GENOMIC DNA]</scope>
    <source>
        <strain evidence="3 4">DSM 3991</strain>
    </source>
</reference>
<evidence type="ECO:0000313" key="3">
    <source>
        <dbReference type="EMBL" id="EDP12114.1"/>
    </source>
</evidence>
<accession>A8R873</accession>
<dbReference type="PROSITE" id="PS51372">
    <property type="entry name" value="PRD_2"/>
    <property type="match status" value="1"/>
</dbReference>
<gene>
    <name evidence="3" type="ORF">EUBDOL_00206</name>
</gene>
<sequence length="162" mass="18744">MWGESYQVGKCAIQYINETLHVDLPKDEATSIAFHLIVASQEKTNIETRELLEGVNSIVNITMKYLGNQIDEDSLAYSRYIIHLKFFLSRIVSHQTSNGSIEVTNIFGQLVTKYEGVDRCIHEISEFINGKFNYRCTDEDCIYLMIHIVRLYELQRKDNNNG</sequence>
<dbReference type="STRING" id="428127.EUBDOL_00206"/>
<dbReference type="EMBL" id="ABAW02000011">
    <property type="protein sequence ID" value="EDP12114.1"/>
    <property type="molecule type" value="Genomic_DNA"/>
</dbReference>